<dbReference type="AlphaFoldDB" id="A0A1Y2BUA9"/>
<evidence type="ECO:0000313" key="1">
    <source>
        <dbReference type="EMBL" id="ORY38341.1"/>
    </source>
</evidence>
<reference evidence="1 2" key="1">
    <citation type="submission" date="2016-07" db="EMBL/GenBank/DDBJ databases">
        <title>Pervasive Adenine N6-methylation of Active Genes in Fungi.</title>
        <authorList>
            <consortium name="DOE Joint Genome Institute"/>
            <person name="Mondo S.J."/>
            <person name="Dannebaum R.O."/>
            <person name="Kuo R.C."/>
            <person name="Labutti K."/>
            <person name="Haridas S."/>
            <person name="Kuo A."/>
            <person name="Salamov A."/>
            <person name="Ahrendt S.R."/>
            <person name="Lipzen A."/>
            <person name="Sullivan W."/>
            <person name="Andreopoulos W.B."/>
            <person name="Clum A."/>
            <person name="Lindquist E."/>
            <person name="Daum C."/>
            <person name="Ramamoorthy G.K."/>
            <person name="Gryganskyi A."/>
            <person name="Culley D."/>
            <person name="Magnuson J.K."/>
            <person name="James T.Y."/>
            <person name="O'Malley M.A."/>
            <person name="Stajich J.E."/>
            <person name="Spatafora J.W."/>
            <person name="Visel A."/>
            <person name="Grigoriev I.V."/>
        </authorList>
    </citation>
    <scope>NUCLEOTIDE SEQUENCE [LARGE SCALE GENOMIC DNA]</scope>
    <source>
        <strain evidence="1 2">JEL800</strain>
    </source>
</reference>
<organism evidence="1 2">
    <name type="scientific">Rhizoclosmatium globosum</name>
    <dbReference type="NCBI Taxonomy" id="329046"/>
    <lineage>
        <taxon>Eukaryota</taxon>
        <taxon>Fungi</taxon>
        <taxon>Fungi incertae sedis</taxon>
        <taxon>Chytridiomycota</taxon>
        <taxon>Chytridiomycota incertae sedis</taxon>
        <taxon>Chytridiomycetes</taxon>
        <taxon>Chytridiales</taxon>
        <taxon>Chytriomycetaceae</taxon>
        <taxon>Rhizoclosmatium</taxon>
    </lineage>
</organism>
<proteinExistence type="predicted"/>
<protein>
    <submittedName>
        <fullName evidence="1">Uncharacterized protein</fullName>
    </submittedName>
</protein>
<dbReference type="Proteomes" id="UP000193642">
    <property type="component" value="Unassembled WGS sequence"/>
</dbReference>
<evidence type="ECO:0000313" key="2">
    <source>
        <dbReference type="Proteomes" id="UP000193642"/>
    </source>
</evidence>
<name>A0A1Y2BUA9_9FUNG</name>
<keyword evidence="2" id="KW-1185">Reference proteome</keyword>
<gene>
    <name evidence="1" type="ORF">BCR33DRAFT_741554</name>
</gene>
<dbReference type="OrthoDB" id="10478821at2759"/>
<sequence>MYYYNSNNRAPSFGSPSAASSSDGWSSLGSTLSTVLQQFVNPSNCNLTGYAPQLNNVSSSSRNTFVNTAELLSSSGAELNQINYFAGYQRTFDCEGITLHGLKVMDIAKLTSLGVKTGHAAEIKTVLL</sequence>
<comment type="caution">
    <text evidence="1">The sequence shown here is derived from an EMBL/GenBank/DDBJ whole genome shotgun (WGS) entry which is preliminary data.</text>
</comment>
<dbReference type="EMBL" id="MCGO01000044">
    <property type="protein sequence ID" value="ORY38341.1"/>
    <property type="molecule type" value="Genomic_DNA"/>
</dbReference>
<accession>A0A1Y2BUA9</accession>